<feature type="chain" id="PRO_5008249682" description="dextransucrase" evidence="11">
    <location>
        <begin position="33"/>
        <end position="1466"/>
    </location>
</feature>
<feature type="domain" description="Glycoside hydrolase family 70 catalytic" evidence="12">
    <location>
        <begin position="416"/>
        <end position="1211"/>
    </location>
</feature>
<dbReference type="SMR" id="A0A191XZA9"/>
<dbReference type="RefSeq" id="WP_081107458.1">
    <property type="nucleotide sequence ID" value="NZ_CP014610.1"/>
</dbReference>
<evidence type="ECO:0000256" key="9">
    <source>
        <dbReference type="ARBA" id="ARBA00029911"/>
    </source>
</evidence>
<dbReference type="GO" id="GO:0047849">
    <property type="term" value="F:dextransucrase activity"/>
    <property type="evidence" value="ECO:0007669"/>
    <property type="project" value="UniProtKB-EC"/>
</dbReference>
<evidence type="ECO:0000256" key="11">
    <source>
        <dbReference type="SAM" id="SignalP"/>
    </source>
</evidence>
<comment type="catalytic activity">
    <reaction evidence="1">
        <text>[(1-&gt;6)-alpha-D-glucosyl](n) + sucrose = [(1-&gt;6)-alpha-D-glucosyl](n+1) + D-fructose</text>
        <dbReference type="Rhea" id="RHEA:18825"/>
        <dbReference type="Rhea" id="RHEA-COMP:11144"/>
        <dbReference type="Rhea" id="RHEA-COMP:11145"/>
        <dbReference type="ChEBI" id="CHEBI:17992"/>
        <dbReference type="ChEBI" id="CHEBI:18269"/>
        <dbReference type="ChEBI" id="CHEBI:37721"/>
        <dbReference type="EC" id="2.4.1.5"/>
    </reaction>
</comment>
<dbReference type="Gene3D" id="2.30.30.420">
    <property type="entry name" value="glucansucrase"/>
    <property type="match status" value="1"/>
</dbReference>
<evidence type="ECO:0000256" key="2">
    <source>
        <dbReference type="ARBA" id="ARBA00003243"/>
    </source>
</evidence>
<dbReference type="InterPro" id="IPR027636">
    <property type="entry name" value="Glucan-bd_rpt"/>
</dbReference>
<organism evidence="13">
    <name type="scientific">Leuconostoc mesenteroides subsp. mesenteroides</name>
    <dbReference type="NCBI Taxonomy" id="33967"/>
    <lineage>
        <taxon>Bacteria</taxon>
        <taxon>Bacillati</taxon>
        <taxon>Bacillota</taxon>
        <taxon>Bacilli</taxon>
        <taxon>Lactobacillales</taxon>
        <taxon>Lactobacillaceae</taxon>
        <taxon>Leuconostoc</taxon>
    </lineage>
</organism>
<evidence type="ECO:0000256" key="5">
    <source>
        <dbReference type="ARBA" id="ARBA00022676"/>
    </source>
</evidence>
<dbReference type="NCBIfam" id="TIGR03715">
    <property type="entry name" value="KxYKxGKxW"/>
    <property type="match status" value="1"/>
</dbReference>
<dbReference type="InterPro" id="IPR022263">
    <property type="entry name" value="KxYKxGKxW"/>
</dbReference>
<evidence type="ECO:0000313" key="13">
    <source>
        <dbReference type="EMBL" id="ANJ45894.1"/>
    </source>
</evidence>
<dbReference type="GO" id="GO:0009250">
    <property type="term" value="P:glucan biosynthetic process"/>
    <property type="evidence" value="ECO:0007669"/>
    <property type="project" value="InterPro"/>
</dbReference>
<dbReference type="NCBIfam" id="TIGR04035">
    <property type="entry name" value="glucan_65_rpt"/>
    <property type="match status" value="2"/>
</dbReference>
<evidence type="ECO:0000256" key="10">
    <source>
        <dbReference type="ARBA" id="ARBA00032238"/>
    </source>
</evidence>
<evidence type="ECO:0000256" key="3">
    <source>
        <dbReference type="ARBA" id="ARBA00009247"/>
    </source>
</evidence>
<sequence length="1466" mass="164196">MRKRMYKAGKSWVVAAATFAATAMIASGGVSANDTNQQDNATLQVSPTKNDNSVAKNTISTANVAKVDTTTDNTRDISSANNVNNLITNQYKENSNGSWSYYDNNGQIVKGLQTINGNIQYFDPTTGEQVKGQTLTIDGVIYSFDKDSGNGTKTEVASLPTTGSYATKDGSNWQYEDQQQQPIKGLYTDKGNLRYFNETDGTQAKGTVVSVDNNTYYFDKDSGNGQLIPSVTGGQYGTIQLNNQTVWVYRNANGEIVKGLQNINGNIQYFDPTTGEQLKGKTATINGVTYYFEASDGNLVGTVDNGLVNVNGQIQYFDPTTGEQAKNKQVIVNDVTYYFDDNGNGQYVFTNTVSSITPDAYSAHTQAYNTDQSSFTNVVDGFLTADSWYRPKEVIADATGSAWQTSSENDYRPIITVWWPNKNVEVNYLKLMQDNDLLSTQTLFTIFSDQYTLNEAAQAAQNEIEKRIYREKSTDWLKDLLFEAHGDTPSFVKQQFIWNKDSEYQGAGGGNLWSLQGGYLKYVNDSETSWSDSTSRKHDYYEYLLGNDIDNSNPQVIAENINWLYYLMNFGSLTGNDDTANFDGVRMDAVIYMKGEASTKVYQFLQKSDELTKNEKIANEHISIVEDGTDETTKNNSALIVSKWNENIASSLAKIASGKDTSLEALVKTDEKTSVSRIMNSSIESDVNPNYSMIRSHDRGSQDEVINASKVANNDQSIALDNINLNQLENGLKLYYEDQASPTKNYNYYNIPASYALLLSNKDTVPRLYYSDMYQDYDQNQDTPQQYMSKPTIYYSAIDALLKARIKYVAGGQSMAVEKVGDNKDQEVLTSVRYGKNVMTATDTGTVESRTEGMGVIVSNNTKLKLSTTDQIVLHMGAAHANQAYQALMLTNDEGIQLYNDNAPVVWTDNNGDLVFNGNDINGQKNTSIKGYFNPQVAGYLAVWVPVGATDTQDARTKASTNATTDGKIFHSNAALDSNVIYEGFSNFQPIATNHNDFSNVKIAENVDLFKKWGITSFELAPQYRSADVIDLVGSTFVDVVTKNGYGLSDRYDLGFVTPTKYGSDSDLRNAISSLHAQGIQAMADFVGNQIYALNDGQEVVTAQRSDMFNNTLNNAFGTELYVVNSIGGGKYQAKYGGNYLEEIASLYPDLFTNQDGTKIDINTKIKQWSAKYMNGTNVLGRGMGYVLKDWNTATYFKLDGEHTVLPAALTLSGLKVENGVTYYYKNNERQTGTQTVDDVTYFFDPKTGAMKTDYFDFTADNKVYYYGNDGVRYTNRFYSNWGNMYYFGEDGARYTNRFYSNWGNMYYFGEDGARYTNRFYSNWGKLYYFGNDGARYTNQSYSNWGKTYYFGNDGARLTNQFRSDSQGKLYYYGEDGARYTNQFYSNWGKLYYFGNDGARYTNQFYSNWGKTYYFGNDGARLTNQFYSNWGNKYYFDNNGVLVTNKTIVIEGTKYIADAKGILRKV</sequence>
<evidence type="ECO:0000256" key="1">
    <source>
        <dbReference type="ARBA" id="ARBA00001152"/>
    </source>
</evidence>
<dbReference type="InterPro" id="IPR003318">
    <property type="entry name" value="Glyco_hydro70cat"/>
</dbReference>
<gene>
    <name evidence="13" type="primary">gsy</name>
    <name evidence="13" type="ORF">BD3749_1322</name>
</gene>
<evidence type="ECO:0000256" key="6">
    <source>
        <dbReference type="ARBA" id="ARBA00022679"/>
    </source>
</evidence>
<dbReference type="Pfam" id="PF02324">
    <property type="entry name" value="Glyco_hydro_70"/>
    <property type="match status" value="1"/>
</dbReference>
<evidence type="ECO:0000256" key="8">
    <source>
        <dbReference type="ARBA" id="ARBA00022737"/>
    </source>
</evidence>
<dbReference type="InterPro" id="IPR017853">
    <property type="entry name" value="GH"/>
</dbReference>
<proteinExistence type="inferred from homology"/>
<keyword evidence="5 13" id="KW-0328">Glycosyltransferase</keyword>
<dbReference type="GO" id="GO:0046527">
    <property type="term" value="F:glucosyltransferase activity"/>
    <property type="evidence" value="ECO:0007669"/>
    <property type="project" value="InterPro"/>
</dbReference>
<dbReference type="InterPro" id="IPR018337">
    <property type="entry name" value="Cell_wall/Cho-bd_repeat"/>
</dbReference>
<name>A0A191XZA9_LEUMS</name>
<dbReference type="SUPFAM" id="SSF51445">
    <property type="entry name" value="(Trans)glycosidases"/>
    <property type="match status" value="2"/>
</dbReference>
<keyword evidence="8" id="KW-0677">Repeat</keyword>
<keyword evidence="7 11" id="KW-0732">Signal</keyword>
<dbReference type="EC" id="2.4.1.5" evidence="4"/>
<evidence type="ECO:0000259" key="12">
    <source>
        <dbReference type="Pfam" id="PF02324"/>
    </source>
</evidence>
<dbReference type="EMBL" id="KU306931">
    <property type="protein sequence ID" value="ANJ45894.1"/>
    <property type="molecule type" value="Genomic_DNA"/>
</dbReference>
<keyword evidence="6 13" id="KW-0808">Transferase</keyword>
<reference evidence="13" key="1">
    <citation type="submission" date="2015-12" db="EMBL/GenBank/DDBJ databases">
        <title>GSY, a novel glucansucrase from Leuconostoc mesenteroides, mediates the formation of cell aggregates in response to oxidative stress.</title>
        <authorList>
            <person name="Yan M."/>
            <person name="Wu Z."/>
            <person name="Gao C."/>
        </authorList>
    </citation>
    <scope>NUCLEOTIDE SEQUENCE</scope>
    <source>
        <strain evidence="13">BD3749</strain>
    </source>
</reference>
<dbReference type="Pfam" id="PF19127">
    <property type="entry name" value="Choline_bind_3"/>
    <property type="match status" value="3"/>
</dbReference>
<feature type="signal peptide" evidence="11">
    <location>
        <begin position="1"/>
        <end position="32"/>
    </location>
</feature>
<dbReference type="Gene3D" id="3.20.20.470">
    <property type="entry name" value="Glucansucrase"/>
    <property type="match status" value="1"/>
</dbReference>
<comment type="function">
    <text evidence="2">Production of extracellular glucans, that are thought to play a key role in the development of the dental plaque because of their ability to adhere to smooth surfaces and mediate the aggregation of bacterial cells and food debris.</text>
</comment>
<evidence type="ECO:0000256" key="7">
    <source>
        <dbReference type="ARBA" id="ARBA00022729"/>
    </source>
</evidence>
<dbReference type="Pfam" id="PF19258">
    <property type="entry name" value="KxYKxGKxW_sig"/>
    <property type="match status" value="1"/>
</dbReference>
<dbReference type="SUPFAM" id="SSF69360">
    <property type="entry name" value="Cell wall binding repeat"/>
    <property type="match status" value="3"/>
</dbReference>
<evidence type="ECO:0000256" key="4">
    <source>
        <dbReference type="ARBA" id="ARBA00012592"/>
    </source>
</evidence>
<dbReference type="Gene3D" id="2.10.270.10">
    <property type="entry name" value="Cholin Binding"/>
    <property type="match status" value="6"/>
</dbReference>
<comment type="similarity">
    <text evidence="3">Belongs to the glycosyl hydrolase 70 family.</text>
</comment>
<protein>
    <recommendedName>
        <fullName evidence="4">dextransucrase</fullName>
        <ecNumber evidence="4">2.4.1.5</ecNumber>
    </recommendedName>
    <alternativeName>
        <fullName evidence="9">Dextransucrase</fullName>
    </alternativeName>
    <alternativeName>
        <fullName evidence="10">Sucrose 6-glucosyltransferase</fullName>
    </alternativeName>
</protein>
<accession>A0A191XZA9</accession>